<evidence type="ECO:0000259" key="4">
    <source>
        <dbReference type="PROSITE" id="PS50949"/>
    </source>
</evidence>
<dbReference type="InterPro" id="IPR008920">
    <property type="entry name" value="TF_FadR/GntR_C"/>
</dbReference>
<dbReference type="SMART" id="SM00895">
    <property type="entry name" value="FCD"/>
    <property type="match status" value="1"/>
</dbReference>
<evidence type="ECO:0000256" key="1">
    <source>
        <dbReference type="ARBA" id="ARBA00023015"/>
    </source>
</evidence>
<dbReference type="InterPro" id="IPR011711">
    <property type="entry name" value="GntR_C"/>
</dbReference>
<gene>
    <name evidence="5" type="ORF">LP52_15800</name>
</gene>
<dbReference type="SUPFAM" id="SSF48008">
    <property type="entry name" value="GntR ligand-binding domain-like"/>
    <property type="match status" value="1"/>
</dbReference>
<evidence type="ECO:0000313" key="6">
    <source>
        <dbReference type="Proteomes" id="UP000031675"/>
    </source>
</evidence>
<organism evidence="5 6">
    <name type="scientific">Streptomonospora alba</name>
    <dbReference type="NCBI Taxonomy" id="183763"/>
    <lineage>
        <taxon>Bacteria</taxon>
        <taxon>Bacillati</taxon>
        <taxon>Actinomycetota</taxon>
        <taxon>Actinomycetes</taxon>
        <taxon>Streptosporangiales</taxon>
        <taxon>Nocardiopsidaceae</taxon>
        <taxon>Streptomonospora</taxon>
    </lineage>
</organism>
<dbReference type="OrthoDB" id="3356395at2"/>
<dbReference type="Pfam" id="PF00392">
    <property type="entry name" value="GntR"/>
    <property type="match status" value="1"/>
</dbReference>
<dbReference type="CDD" id="cd07377">
    <property type="entry name" value="WHTH_GntR"/>
    <property type="match status" value="1"/>
</dbReference>
<accession>A0A0C2J910</accession>
<feature type="domain" description="HTH gntR-type" evidence="4">
    <location>
        <begin position="17"/>
        <end position="84"/>
    </location>
</feature>
<keyword evidence="6" id="KW-1185">Reference proteome</keyword>
<evidence type="ECO:0000256" key="2">
    <source>
        <dbReference type="ARBA" id="ARBA00023125"/>
    </source>
</evidence>
<reference evidence="6" key="1">
    <citation type="journal article" date="2015" name="Chem. Biol.">
        <title>Structure, bioactivity, and resistance mechanism of streptomonomicin, an unusual lasso Peptide from an understudied halophilic actinomycete.</title>
        <authorList>
            <person name="Metelev M."/>
            <person name="Tietz J.I."/>
            <person name="Melby J.O."/>
            <person name="Blair P.M."/>
            <person name="Zhu L."/>
            <person name="Livnat I."/>
            <person name="Severinov K."/>
            <person name="Mitchell D.A."/>
        </authorList>
    </citation>
    <scope>NUCLEOTIDE SEQUENCE [LARGE SCALE GENOMIC DNA]</scope>
    <source>
        <strain evidence="6">YIM 90003</strain>
    </source>
</reference>
<dbReference type="Proteomes" id="UP000031675">
    <property type="component" value="Unassembled WGS sequence"/>
</dbReference>
<sequence>MVDLPQWPEDPARLARNPLREQIRRMLVEGLLSGRWQPGERIVERRVATEFNVSQAPVREALRELENLRLIESVPNKGARVRDFGVADMAEIYPVRAGLELVAAELAAPRLSVDPSPLEREVEALRRATADGDVEEQIKHSVEFHREIVRAADNSVLSHTWESLGVDVWTRLSVRWLNMELHAKAVDHAQITDAFRRGDPDVGRMVREHVLNYVDAAVKTFGRAE</sequence>
<keyword evidence="1" id="KW-0805">Transcription regulation</keyword>
<dbReference type="SMART" id="SM00345">
    <property type="entry name" value="HTH_GNTR"/>
    <property type="match status" value="1"/>
</dbReference>
<dbReference type="PANTHER" id="PTHR43537">
    <property type="entry name" value="TRANSCRIPTIONAL REGULATOR, GNTR FAMILY"/>
    <property type="match status" value="1"/>
</dbReference>
<dbReference type="SUPFAM" id="SSF46785">
    <property type="entry name" value="Winged helix' DNA-binding domain"/>
    <property type="match status" value="1"/>
</dbReference>
<name>A0A0C2J910_9ACTN</name>
<dbReference type="EMBL" id="JROO01000030">
    <property type="protein sequence ID" value="KIH97986.1"/>
    <property type="molecule type" value="Genomic_DNA"/>
</dbReference>
<dbReference type="InterPro" id="IPR000524">
    <property type="entry name" value="Tscrpt_reg_HTH_GntR"/>
</dbReference>
<dbReference type="Gene3D" id="1.10.10.10">
    <property type="entry name" value="Winged helix-like DNA-binding domain superfamily/Winged helix DNA-binding domain"/>
    <property type="match status" value="1"/>
</dbReference>
<keyword evidence="3" id="KW-0804">Transcription</keyword>
<dbReference type="PANTHER" id="PTHR43537:SF24">
    <property type="entry name" value="GLUCONATE OPERON TRANSCRIPTIONAL REPRESSOR"/>
    <property type="match status" value="1"/>
</dbReference>
<comment type="caution">
    <text evidence="5">The sequence shown here is derived from an EMBL/GenBank/DDBJ whole genome shotgun (WGS) entry which is preliminary data.</text>
</comment>
<dbReference type="PROSITE" id="PS50949">
    <property type="entry name" value="HTH_GNTR"/>
    <property type="match status" value="1"/>
</dbReference>
<dbReference type="STRING" id="183763.LP52_15800"/>
<dbReference type="Gene3D" id="1.20.120.530">
    <property type="entry name" value="GntR ligand-binding domain-like"/>
    <property type="match status" value="1"/>
</dbReference>
<dbReference type="AlphaFoldDB" id="A0A0C2J910"/>
<dbReference type="RefSeq" id="WP_040274532.1">
    <property type="nucleotide sequence ID" value="NZ_JROO01000030.1"/>
</dbReference>
<dbReference type="Pfam" id="PF07729">
    <property type="entry name" value="FCD"/>
    <property type="match status" value="1"/>
</dbReference>
<protein>
    <submittedName>
        <fullName evidence="5">GntR family transcriptional regulator</fullName>
    </submittedName>
</protein>
<dbReference type="InterPro" id="IPR036388">
    <property type="entry name" value="WH-like_DNA-bd_sf"/>
</dbReference>
<evidence type="ECO:0000313" key="5">
    <source>
        <dbReference type="EMBL" id="KIH97986.1"/>
    </source>
</evidence>
<dbReference type="InterPro" id="IPR036390">
    <property type="entry name" value="WH_DNA-bd_sf"/>
</dbReference>
<proteinExistence type="predicted"/>
<dbReference type="GO" id="GO:0003700">
    <property type="term" value="F:DNA-binding transcription factor activity"/>
    <property type="evidence" value="ECO:0007669"/>
    <property type="project" value="InterPro"/>
</dbReference>
<dbReference type="GO" id="GO:0003677">
    <property type="term" value="F:DNA binding"/>
    <property type="evidence" value="ECO:0007669"/>
    <property type="project" value="UniProtKB-KW"/>
</dbReference>
<keyword evidence="2" id="KW-0238">DNA-binding</keyword>
<evidence type="ECO:0000256" key="3">
    <source>
        <dbReference type="ARBA" id="ARBA00023163"/>
    </source>
</evidence>